<protein>
    <recommendedName>
        <fullName evidence="5">Peptidase A1 domain-containing protein</fullName>
    </recommendedName>
</protein>
<dbReference type="Proteomes" id="UP000886523">
    <property type="component" value="Unassembled WGS sequence"/>
</dbReference>
<dbReference type="PANTHER" id="PTHR47966">
    <property type="entry name" value="BETA-SITE APP-CLEAVING ENZYME, ISOFORM A-RELATED"/>
    <property type="match status" value="1"/>
</dbReference>
<dbReference type="PANTHER" id="PTHR47966:SF51">
    <property type="entry name" value="BETA-SITE APP-CLEAVING ENZYME, ISOFORM A-RELATED"/>
    <property type="match status" value="1"/>
</dbReference>
<accession>A0A9P6AXI7</accession>
<dbReference type="PRINTS" id="PR00792">
    <property type="entry name" value="PEPSIN"/>
</dbReference>
<dbReference type="EMBL" id="MU128971">
    <property type="protein sequence ID" value="KAF9513527.1"/>
    <property type="molecule type" value="Genomic_DNA"/>
</dbReference>
<evidence type="ECO:0000256" key="3">
    <source>
        <dbReference type="RuleBase" id="RU000454"/>
    </source>
</evidence>
<dbReference type="PROSITE" id="PS00141">
    <property type="entry name" value="ASP_PROTEASE"/>
    <property type="match status" value="1"/>
</dbReference>
<organism evidence="6 7">
    <name type="scientific">Hydnum rufescens UP504</name>
    <dbReference type="NCBI Taxonomy" id="1448309"/>
    <lineage>
        <taxon>Eukaryota</taxon>
        <taxon>Fungi</taxon>
        <taxon>Dikarya</taxon>
        <taxon>Basidiomycota</taxon>
        <taxon>Agaricomycotina</taxon>
        <taxon>Agaricomycetes</taxon>
        <taxon>Cantharellales</taxon>
        <taxon>Hydnaceae</taxon>
        <taxon>Hydnum</taxon>
    </lineage>
</organism>
<evidence type="ECO:0000313" key="7">
    <source>
        <dbReference type="Proteomes" id="UP000886523"/>
    </source>
</evidence>
<keyword evidence="7" id="KW-1185">Reference proteome</keyword>
<dbReference type="GO" id="GO:0006508">
    <property type="term" value="P:proteolysis"/>
    <property type="evidence" value="ECO:0007669"/>
    <property type="project" value="UniProtKB-KW"/>
</dbReference>
<name>A0A9P6AXI7_9AGAM</name>
<proteinExistence type="inferred from homology"/>
<dbReference type="InterPro" id="IPR001461">
    <property type="entry name" value="Aspartic_peptidase_A1"/>
</dbReference>
<gene>
    <name evidence="6" type="ORF">BS47DRAFT_1382437</name>
</gene>
<evidence type="ECO:0000256" key="1">
    <source>
        <dbReference type="ARBA" id="ARBA00007447"/>
    </source>
</evidence>
<dbReference type="CDD" id="cd05471">
    <property type="entry name" value="pepsin_like"/>
    <property type="match status" value="1"/>
</dbReference>
<dbReference type="InterPro" id="IPR033121">
    <property type="entry name" value="PEPTIDASE_A1"/>
</dbReference>
<keyword evidence="3" id="KW-0378">Hydrolase</keyword>
<comment type="similarity">
    <text evidence="1 3">Belongs to the peptidase A1 family.</text>
</comment>
<dbReference type="PROSITE" id="PS51767">
    <property type="entry name" value="PEPTIDASE_A1"/>
    <property type="match status" value="1"/>
</dbReference>
<comment type="caution">
    <text evidence="6">The sequence shown here is derived from an EMBL/GenBank/DDBJ whole genome shotgun (WGS) entry which is preliminary data.</text>
</comment>
<dbReference type="AlphaFoldDB" id="A0A9P6AXI7"/>
<dbReference type="InterPro" id="IPR001969">
    <property type="entry name" value="Aspartic_peptidase_AS"/>
</dbReference>
<feature type="chain" id="PRO_5040169642" description="Peptidase A1 domain-containing protein" evidence="4">
    <location>
        <begin position="24"/>
        <end position="369"/>
    </location>
</feature>
<evidence type="ECO:0000259" key="5">
    <source>
        <dbReference type="PROSITE" id="PS51767"/>
    </source>
</evidence>
<dbReference type="Gene3D" id="2.40.70.10">
    <property type="entry name" value="Acid Proteases"/>
    <property type="match status" value="2"/>
</dbReference>
<sequence>MLYTALAVATLLAFSATAHPVLGSLSLIRLPISKNPHPFTFSSLVKERTLLQTRSGTAPSANEEVSYIVKCTIGNEAYDLILDTGSSNTRPNRTKSPILLRRPVILSKSRMGPDLPFQLGGLTVSKQLIGVANRTSGFPGVDGIFGVGPVGLTSKTVSSMKLVPTVLDNLYKSKSIWYEALGVYFKPLTGDATVQTNGEITLGGHDPSKYIGKITYTPVTQVPNYSRYWGIDVSGVSYGTKSLLKSVPAIVDTGTTLIYIPQNAYYTFLHDTEGSTDPTGLPVWGTKPTQNFVFTIGGTKFTLTPNQYLVPQAQYAHFGLDSGRYFAWISTLGPVPDGQLSFVIGQKFLEHFYSVFDTTSRRVGLAVAR</sequence>
<dbReference type="InterPro" id="IPR034164">
    <property type="entry name" value="Pepsin-like_dom"/>
</dbReference>
<keyword evidence="3" id="KW-0645">Protease</keyword>
<dbReference type="InterPro" id="IPR021109">
    <property type="entry name" value="Peptidase_aspartic_dom_sf"/>
</dbReference>
<dbReference type="SUPFAM" id="SSF50630">
    <property type="entry name" value="Acid proteases"/>
    <property type="match status" value="1"/>
</dbReference>
<feature type="domain" description="Peptidase A1" evidence="5">
    <location>
        <begin position="1"/>
        <end position="366"/>
    </location>
</feature>
<feature type="signal peptide" evidence="4">
    <location>
        <begin position="1"/>
        <end position="23"/>
    </location>
</feature>
<dbReference type="Pfam" id="PF00026">
    <property type="entry name" value="Asp"/>
    <property type="match status" value="1"/>
</dbReference>
<reference evidence="6" key="1">
    <citation type="journal article" date="2020" name="Nat. Commun.">
        <title>Large-scale genome sequencing of mycorrhizal fungi provides insights into the early evolution of symbiotic traits.</title>
        <authorList>
            <person name="Miyauchi S."/>
            <person name="Kiss E."/>
            <person name="Kuo A."/>
            <person name="Drula E."/>
            <person name="Kohler A."/>
            <person name="Sanchez-Garcia M."/>
            <person name="Morin E."/>
            <person name="Andreopoulos B."/>
            <person name="Barry K.W."/>
            <person name="Bonito G."/>
            <person name="Buee M."/>
            <person name="Carver A."/>
            <person name="Chen C."/>
            <person name="Cichocki N."/>
            <person name="Clum A."/>
            <person name="Culley D."/>
            <person name="Crous P.W."/>
            <person name="Fauchery L."/>
            <person name="Girlanda M."/>
            <person name="Hayes R.D."/>
            <person name="Keri Z."/>
            <person name="LaButti K."/>
            <person name="Lipzen A."/>
            <person name="Lombard V."/>
            <person name="Magnuson J."/>
            <person name="Maillard F."/>
            <person name="Murat C."/>
            <person name="Nolan M."/>
            <person name="Ohm R.A."/>
            <person name="Pangilinan J."/>
            <person name="Pereira M.F."/>
            <person name="Perotto S."/>
            <person name="Peter M."/>
            <person name="Pfister S."/>
            <person name="Riley R."/>
            <person name="Sitrit Y."/>
            <person name="Stielow J.B."/>
            <person name="Szollosi G."/>
            <person name="Zifcakova L."/>
            <person name="Stursova M."/>
            <person name="Spatafora J.W."/>
            <person name="Tedersoo L."/>
            <person name="Vaario L.M."/>
            <person name="Yamada A."/>
            <person name="Yan M."/>
            <person name="Wang P."/>
            <person name="Xu J."/>
            <person name="Bruns T."/>
            <person name="Baldrian P."/>
            <person name="Vilgalys R."/>
            <person name="Dunand C."/>
            <person name="Henrissat B."/>
            <person name="Grigoriev I.V."/>
            <person name="Hibbett D."/>
            <person name="Nagy L.G."/>
            <person name="Martin F.M."/>
        </authorList>
    </citation>
    <scope>NUCLEOTIDE SEQUENCE</scope>
    <source>
        <strain evidence="6">UP504</strain>
    </source>
</reference>
<evidence type="ECO:0000313" key="6">
    <source>
        <dbReference type="EMBL" id="KAF9513527.1"/>
    </source>
</evidence>
<keyword evidence="4" id="KW-0732">Signal</keyword>
<keyword evidence="2 3" id="KW-0064">Aspartyl protease</keyword>
<dbReference type="GO" id="GO:0004190">
    <property type="term" value="F:aspartic-type endopeptidase activity"/>
    <property type="evidence" value="ECO:0007669"/>
    <property type="project" value="UniProtKB-KW"/>
</dbReference>
<evidence type="ECO:0000256" key="2">
    <source>
        <dbReference type="ARBA" id="ARBA00022750"/>
    </source>
</evidence>
<dbReference type="OrthoDB" id="660550at2759"/>
<evidence type="ECO:0000256" key="4">
    <source>
        <dbReference type="SAM" id="SignalP"/>
    </source>
</evidence>